<dbReference type="PANTHER" id="PTHR12425:SF5">
    <property type="entry name" value="SYNEMBRYN"/>
    <property type="match status" value="1"/>
</dbReference>
<dbReference type="Gene3D" id="1.25.10.10">
    <property type="entry name" value="Leucine-rich Repeat Variant"/>
    <property type="match status" value="1"/>
</dbReference>
<dbReference type="Pfam" id="PF10165">
    <property type="entry name" value="Ric8"/>
    <property type="match status" value="2"/>
</dbReference>
<gene>
    <name evidence="4" type="ORF">ACHAWU_008930</name>
</gene>
<dbReference type="InterPro" id="IPR019318">
    <property type="entry name" value="Gua_nucleotide_exch_fac_Ric8"/>
</dbReference>
<accession>A0ABD3MFQ3</accession>
<sequence>MCHLTPTPTDSAGLTIHYLHYLSQSASLPIIAVESASSSCKRIMADRSIADQLVAILPPCRSSSFQPSPSSASPTLDDEVTKLKSDNVVQSLERWNDDLENQLLAGPVQKPSFTATDENLENNCSPSILRVAANKLHASILAQIDPSFSVDCDCDDDAEADKATWAVVNSLSDGSRSTYAESLDLRLLASVLRAAGLFLRWHAQIVLPSSHSLASPMSGSSSQLSMVVSPTTRLKLNSMIMLYATLLDIELVATSPDVPRFASICLFRATYGNDDVTTSARRQFVNSQHGLSYLMKALLRGGQPASRLFSILRNVHHLIASCPESIPKMEHELQTLTISIVDDEKKGEKHGLIEVLVATLAWACRSEPPFPGGPSDRRSDLVLEILRALYALDPNNPSKSSRPTHDTLNSIGAILCELLHFPNSDERVYAIKLAVVALLLDAPNEFNDHLVNNDCVKRLVEILSYQASVVVIERTNSSSEDAAAVVPILLALQRLVQSNESALKLVKEAIFPPEDEDEFEQKAEAEIAKGKTEGKVHATNMAPLDAPRGTLRWRLIQLMTWTETTVKRSACELLWALCDEDSTQFVLRTGFGNAIHFLGIKKCVNLPDNV</sequence>
<comment type="similarity">
    <text evidence="1">Belongs to the synembryn family.</text>
</comment>
<dbReference type="Proteomes" id="UP001530293">
    <property type="component" value="Unassembled WGS sequence"/>
</dbReference>
<name>A0ABD3MFQ3_9STRA</name>
<evidence type="ECO:0000256" key="3">
    <source>
        <dbReference type="ARBA" id="ARBA00023186"/>
    </source>
</evidence>
<reference evidence="4 5" key="1">
    <citation type="submission" date="2024-10" db="EMBL/GenBank/DDBJ databases">
        <title>Updated reference genomes for cyclostephanoid diatoms.</title>
        <authorList>
            <person name="Roberts W.R."/>
            <person name="Alverson A.J."/>
        </authorList>
    </citation>
    <scope>NUCLEOTIDE SEQUENCE [LARGE SCALE GENOMIC DNA]</scope>
    <source>
        <strain evidence="4 5">AJA232-27</strain>
    </source>
</reference>
<dbReference type="SUPFAM" id="SSF48371">
    <property type="entry name" value="ARM repeat"/>
    <property type="match status" value="1"/>
</dbReference>
<dbReference type="GO" id="GO:0005085">
    <property type="term" value="F:guanyl-nucleotide exchange factor activity"/>
    <property type="evidence" value="ECO:0007669"/>
    <property type="project" value="UniProtKB-KW"/>
</dbReference>
<evidence type="ECO:0000313" key="4">
    <source>
        <dbReference type="EMBL" id="KAL3760987.1"/>
    </source>
</evidence>
<organism evidence="4 5">
    <name type="scientific">Discostella pseudostelligera</name>
    <dbReference type="NCBI Taxonomy" id="259834"/>
    <lineage>
        <taxon>Eukaryota</taxon>
        <taxon>Sar</taxon>
        <taxon>Stramenopiles</taxon>
        <taxon>Ochrophyta</taxon>
        <taxon>Bacillariophyta</taxon>
        <taxon>Coscinodiscophyceae</taxon>
        <taxon>Thalassiosirophycidae</taxon>
        <taxon>Stephanodiscales</taxon>
        <taxon>Stephanodiscaceae</taxon>
        <taxon>Discostella</taxon>
    </lineage>
</organism>
<dbReference type="EMBL" id="JALLBG020000166">
    <property type="protein sequence ID" value="KAL3760987.1"/>
    <property type="molecule type" value="Genomic_DNA"/>
</dbReference>
<keyword evidence="2" id="KW-0344">Guanine-nucleotide releasing factor</keyword>
<comment type="caution">
    <text evidence="4">The sequence shown here is derived from an EMBL/GenBank/DDBJ whole genome shotgun (WGS) entry which is preliminary data.</text>
</comment>
<keyword evidence="3" id="KW-0143">Chaperone</keyword>
<dbReference type="InterPro" id="IPR011989">
    <property type="entry name" value="ARM-like"/>
</dbReference>
<protein>
    <submittedName>
        <fullName evidence="4">Uncharacterized protein</fullName>
    </submittedName>
</protein>
<dbReference type="InterPro" id="IPR016024">
    <property type="entry name" value="ARM-type_fold"/>
</dbReference>
<keyword evidence="5" id="KW-1185">Reference proteome</keyword>
<evidence type="ECO:0000256" key="2">
    <source>
        <dbReference type="ARBA" id="ARBA00022658"/>
    </source>
</evidence>
<evidence type="ECO:0000313" key="5">
    <source>
        <dbReference type="Proteomes" id="UP001530293"/>
    </source>
</evidence>
<evidence type="ECO:0000256" key="1">
    <source>
        <dbReference type="ARBA" id="ARBA00009049"/>
    </source>
</evidence>
<dbReference type="PANTHER" id="PTHR12425">
    <property type="entry name" value="SYNEMBRYN"/>
    <property type="match status" value="1"/>
</dbReference>
<dbReference type="AlphaFoldDB" id="A0ABD3MFQ3"/>
<proteinExistence type="inferred from homology"/>